<dbReference type="PANTHER" id="PTHR46082">
    <property type="entry name" value="ATP/GTP-BINDING PROTEIN-RELATED"/>
    <property type="match status" value="1"/>
</dbReference>
<dbReference type="OrthoDB" id="3555837at2759"/>
<organism evidence="3 4">
    <name type="scientific">Mollisia scopiformis</name>
    <name type="common">Conifer needle endophyte fungus</name>
    <name type="synonym">Phialocephala scopiformis</name>
    <dbReference type="NCBI Taxonomy" id="149040"/>
    <lineage>
        <taxon>Eukaryota</taxon>
        <taxon>Fungi</taxon>
        <taxon>Dikarya</taxon>
        <taxon>Ascomycota</taxon>
        <taxon>Pezizomycotina</taxon>
        <taxon>Leotiomycetes</taxon>
        <taxon>Helotiales</taxon>
        <taxon>Mollisiaceae</taxon>
        <taxon>Mollisia</taxon>
    </lineage>
</organism>
<dbReference type="SUPFAM" id="SSF48452">
    <property type="entry name" value="TPR-like"/>
    <property type="match status" value="2"/>
</dbReference>
<dbReference type="Proteomes" id="UP000070700">
    <property type="component" value="Unassembled WGS sequence"/>
</dbReference>
<proteinExistence type="predicted"/>
<dbReference type="Pfam" id="PF13424">
    <property type="entry name" value="TPR_12"/>
    <property type="match status" value="1"/>
</dbReference>
<gene>
    <name evidence="3" type="ORF">LY89DRAFT_778685</name>
</gene>
<accession>A0A194XMR0</accession>
<dbReference type="InParanoid" id="A0A194XMR0"/>
<dbReference type="InterPro" id="IPR011990">
    <property type="entry name" value="TPR-like_helical_dom_sf"/>
</dbReference>
<dbReference type="EMBL" id="KQ947408">
    <property type="protein sequence ID" value="KUJ21062.1"/>
    <property type="molecule type" value="Genomic_DNA"/>
</dbReference>
<dbReference type="GeneID" id="28831954"/>
<feature type="compositionally biased region" description="Polar residues" evidence="1">
    <location>
        <begin position="121"/>
        <end position="130"/>
    </location>
</feature>
<dbReference type="AlphaFoldDB" id="A0A194XMR0"/>
<sequence>MSASSMMLPPEQSNSTQATKYSDAEWAMHRDRIVGMYPLDGITNKKIVSMLHEEGFFVTERQLRRKLDSWDVQKNVRGDKMKVIAKKQHHRKAEGKKTTFRCQGKVVKTSDINRWQKRTAAKSNLLNGQRNEADSPMPSTPSDVSYSTIGSPMLATNQKPMESTLSTPLFFTSMHKPSQTRSTTFEASHSAASGGFDVDGVLDAAAQFEGQSPAPFTVPSSPVVTSDIAKSARNSFSGTVLDTPLMSGESRHRLSAISDIPNASNSTVNFARIEPWQSFTLVPEKDTEFEPPTVEFPQKARYKQKEEDELTQRVNDMLARLGEDHPASLDTMSRLAGVYLEQSRFKTAGDLCQRIAKLTAAERLQRVVLAKAVKVMHPTDEAMLNIKLSIGRCLLTSERASNLAEAEQLFREVIRNGGVIFEPDAVILLCAMEYLAYALFLRGSYKESIKILQTVLESVKSSQSDRTRLLLWMGNIYTATGELDKSEAIITQVLTDREKILGHEHDSTLATQQSLGYNYILQGRDSEAEDIYRDLLPKSRKLLGQLHPAVLKAECQLASCLNNQARYVEAEMLAMSILSKTEQLSTPGFERSICNAMSQAAKACHGQGRSVEALALLESAVELSVREMGAEHTATKHYIYVHAEITQQIAKAQEFQFNPAPDPSWSKHNPVWS</sequence>
<evidence type="ECO:0000313" key="3">
    <source>
        <dbReference type="EMBL" id="KUJ21062.1"/>
    </source>
</evidence>
<dbReference type="Gene3D" id="1.25.40.10">
    <property type="entry name" value="Tetratricopeptide repeat domain"/>
    <property type="match status" value="2"/>
</dbReference>
<dbReference type="Pfam" id="PF14420">
    <property type="entry name" value="Clr5"/>
    <property type="match status" value="1"/>
</dbReference>
<feature type="domain" description="Clr5" evidence="2">
    <location>
        <begin position="22"/>
        <end position="74"/>
    </location>
</feature>
<dbReference type="InterPro" id="IPR025676">
    <property type="entry name" value="Clr5_dom"/>
</dbReference>
<evidence type="ECO:0000313" key="4">
    <source>
        <dbReference type="Proteomes" id="UP000070700"/>
    </source>
</evidence>
<dbReference type="InterPro" id="IPR053137">
    <property type="entry name" value="NLR-like"/>
</dbReference>
<keyword evidence="4" id="KW-1185">Reference proteome</keyword>
<evidence type="ECO:0000259" key="2">
    <source>
        <dbReference type="Pfam" id="PF14420"/>
    </source>
</evidence>
<evidence type="ECO:0000256" key="1">
    <source>
        <dbReference type="SAM" id="MobiDB-lite"/>
    </source>
</evidence>
<feature type="region of interest" description="Disordered" evidence="1">
    <location>
        <begin position="1"/>
        <end position="20"/>
    </location>
</feature>
<reference evidence="3 4" key="1">
    <citation type="submission" date="2015-10" db="EMBL/GenBank/DDBJ databases">
        <title>Full genome of DAOMC 229536 Phialocephala scopiformis, a fungal endophyte of spruce producing the potent anti-insectan compound rugulosin.</title>
        <authorList>
            <consortium name="DOE Joint Genome Institute"/>
            <person name="Walker A.K."/>
            <person name="Frasz S.L."/>
            <person name="Seifert K.A."/>
            <person name="Miller J.D."/>
            <person name="Mondo S.J."/>
            <person name="Labutti K."/>
            <person name="Lipzen A."/>
            <person name="Dockter R."/>
            <person name="Kennedy M."/>
            <person name="Grigoriev I.V."/>
            <person name="Spatafora J.W."/>
        </authorList>
    </citation>
    <scope>NUCLEOTIDE SEQUENCE [LARGE SCALE GENOMIC DNA]</scope>
    <source>
        <strain evidence="3 4">CBS 120377</strain>
    </source>
</reference>
<dbReference type="PANTHER" id="PTHR46082:SF6">
    <property type="entry name" value="AAA+ ATPASE DOMAIN-CONTAINING PROTEIN-RELATED"/>
    <property type="match status" value="1"/>
</dbReference>
<dbReference type="RefSeq" id="XP_018075417.1">
    <property type="nucleotide sequence ID" value="XM_018222228.1"/>
</dbReference>
<dbReference type="KEGG" id="psco:LY89DRAFT_778685"/>
<feature type="region of interest" description="Disordered" evidence="1">
    <location>
        <begin position="120"/>
        <end position="145"/>
    </location>
</feature>
<protein>
    <recommendedName>
        <fullName evidence="2">Clr5 domain-containing protein</fullName>
    </recommendedName>
</protein>
<name>A0A194XMR0_MOLSC</name>